<keyword evidence="4" id="KW-1185">Reference proteome</keyword>
<reference evidence="3 4" key="1">
    <citation type="journal article" date="1999" name="Science">
        <title>Genome sequence of the radioresistant bacterium Deinococcus radiodurans R1.</title>
        <authorList>
            <person name="White O."/>
            <person name="Eisen J.A."/>
            <person name="Heidelberg J.F."/>
            <person name="Hickey E.K."/>
            <person name="Peterson J.D."/>
            <person name="Dodson R.J."/>
            <person name="Haft D.H."/>
            <person name="Gwinn M.L."/>
            <person name="Nelson W.C."/>
            <person name="Richardson D.L."/>
            <person name="Moffat K.S."/>
            <person name="Qin H."/>
            <person name="Jiang L."/>
            <person name="Pamphile W."/>
            <person name="Crosby M."/>
            <person name="Shen M."/>
            <person name="Vamathevan J.J."/>
            <person name="Lam P."/>
            <person name="McDonald L."/>
            <person name="Utterback T."/>
            <person name="Zalewski C."/>
            <person name="Makarova K.S."/>
            <person name="Aravind L."/>
            <person name="Daly M.J."/>
            <person name="Minton K.W."/>
            <person name="Fleischmann R.D."/>
            <person name="Ketchum K.A."/>
            <person name="Nelson K.E."/>
            <person name="Salzberg S."/>
            <person name="Smith H.O."/>
            <person name="Venter J.C."/>
            <person name="Fraser C.M."/>
        </authorList>
    </citation>
    <scope>NUCLEOTIDE SEQUENCE [LARGE SCALE GENOMIC DNA]</scope>
    <source>
        <strain evidence="4">ATCC 13939 / DSM 20539 / JCM 16871 / LMG 4051 / NBRC 15346 / NCIMB 9279 / R1 / VKM B-1422</strain>
    </source>
</reference>
<dbReference type="eggNOG" id="COG3829">
    <property type="taxonomic scope" value="Bacteria"/>
</dbReference>
<feature type="transmembrane region" description="Helical" evidence="1">
    <location>
        <begin position="12"/>
        <end position="30"/>
    </location>
</feature>
<evidence type="ECO:0000313" key="4">
    <source>
        <dbReference type="Proteomes" id="UP000002524"/>
    </source>
</evidence>
<dbReference type="Proteomes" id="UP000002524">
    <property type="component" value="Chromosome 1"/>
</dbReference>
<dbReference type="RefSeq" id="WP_010887155.1">
    <property type="nucleotide sequence ID" value="NC_001263.1"/>
</dbReference>
<evidence type="ECO:0000313" key="3">
    <source>
        <dbReference type="EMBL" id="AAF10089.1"/>
    </source>
</evidence>
<evidence type="ECO:0000259" key="2">
    <source>
        <dbReference type="PROSITE" id="PS50112"/>
    </source>
</evidence>
<accession>Q9RX05</accession>
<dbReference type="STRING" id="243230.DR_0510"/>
<keyword evidence="1" id="KW-0812">Transmembrane</keyword>
<name>Q9RX05_DEIRA</name>
<dbReference type="HOGENOM" id="CLU_1406723_0_0_0"/>
<feature type="domain" description="PAS" evidence="2">
    <location>
        <begin position="88"/>
        <end position="143"/>
    </location>
</feature>
<dbReference type="PaxDb" id="243230-DR_0510"/>
<dbReference type="PIR" id="H75508">
    <property type="entry name" value="H75508"/>
</dbReference>
<proteinExistence type="predicted"/>
<dbReference type="PATRIC" id="fig|243230.17.peg.687"/>
<dbReference type="InterPro" id="IPR000014">
    <property type="entry name" value="PAS"/>
</dbReference>
<feature type="transmembrane region" description="Helical" evidence="1">
    <location>
        <begin position="42"/>
        <end position="62"/>
    </location>
</feature>
<dbReference type="Pfam" id="PF08448">
    <property type="entry name" value="PAS_4"/>
    <property type="match status" value="1"/>
</dbReference>
<dbReference type="GeneID" id="69516747"/>
<dbReference type="PROSITE" id="PS50112">
    <property type="entry name" value="PAS"/>
    <property type="match status" value="1"/>
</dbReference>
<keyword evidence="1" id="KW-1133">Transmembrane helix</keyword>
<dbReference type="CDD" id="cd00130">
    <property type="entry name" value="PAS"/>
    <property type="match status" value="1"/>
</dbReference>
<dbReference type="EnsemblBacteria" id="AAF10089">
    <property type="protein sequence ID" value="AAF10089"/>
    <property type="gene ID" value="DR_0510"/>
</dbReference>
<dbReference type="OrthoDB" id="9771372at2"/>
<sequence length="193" mass="22040">MKSGSIELRWAYVAFGLLAGIDVLAGIRILRRMVWHLEPSAPDAPLFILLFLLLHVVLLWLFHRLRNLVRYDQRLRAMYEQELGFAQQLLDASTEGLLMFGPEGTITYANRRAGEVMGYAPEALLGQRAQLLVTPEDQAALQEQWVQVWAQPQQVYHLRVYDAQGQVRRVQVTASPRWHQGRVVGSFGVVHPE</sequence>
<dbReference type="KEGG" id="dra:DR_0510"/>
<dbReference type="NCBIfam" id="TIGR00229">
    <property type="entry name" value="sensory_box"/>
    <property type="match status" value="1"/>
</dbReference>
<organism evidence="3 4">
    <name type="scientific">Deinococcus radiodurans (strain ATCC 13939 / DSM 20539 / JCM 16871 / CCUG 27074 / LMG 4051 / NBRC 15346 / NCIMB 9279 / VKM B-1422 / R1)</name>
    <dbReference type="NCBI Taxonomy" id="243230"/>
    <lineage>
        <taxon>Bacteria</taxon>
        <taxon>Thermotogati</taxon>
        <taxon>Deinococcota</taxon>
        <taxon>Deinococci</taxon>
        <taxon>Deinococcales</taxon>
        <taxon>Deinococcaceae</taxon>
        <taxon>Deinococcus</taxon>
    </lineage>
</organism>
<dbReference type="SUPFAM" id="SSF55785">
    <property type="entry name" value="PYP-like sensor domain (PAS domain)"/>
    <property type="match status" value="1"/>
</dbReference>
<dbReference type="AlphaFoldDB" id="Q9RX05"/>
<dbReference type="EMBL" id="AE000513">
    <property type="protein sequence ID" value="AAF10089.1"/>
    <property type="molecule type" value="Genomic_DNA"/>
</dbReference>
<protein>
    <submittedName>
        <fullName evidence="3">Sensory box protein</fullName>
    </submittedName>
</protein>
<dbReference type="InterPro" id="IPR035965">
    <property type="entry name" value="PAS-like_dom_sf"/>
</dbReference>
<dbReference type="InterPro" id="IPR013656">
    <property type="entry name" value="PAS_4"/>
</dbReference>
<evidence type="ECO:0000256" key="1">
    <source>
        <dbReference type="SAM" id="Phobius"/>
    </source>
</evidence>
<dbReference type="SMART" id="SM00091">
    <property type="entry name" value="PAS"/>
    <property type="match status" value="1"/>
</dbReference>
<dbReference type="InParanoid" id="Q9RX05"/>
<keyword evidence="1" id="KW-0472">Membrane</keyword>
<dbReference type="Gene3D" id="3.30.450.20">
    <property type="entry name" value="PAS domain"/>
    <property type="match status" value="1"/>
</dbReference>
<gene>
    <name evidence="3" type="ordered locus">DR_0510</name>
</gene>